<dbReference type="Pfam" id="PF24626">
    <property type="entry name" value="SH3_Tf2-1"/>
    <property type="match status" value="1"/>
</dbReference>
<dbReference type="AlphaFoldDB" id="A0AAD8SWD0"/>
<dbReference type="InterPro" id="IPR036397">
    <property type="entry name" value="RNaseH_sf"/>
</dbReference>
<dbReference type="Proteomes" id="UP001231189">
    <property type="component" value="Unassembled WGS sequence"/>
</dbReference>
<dbReference type="InterPro" id="IPR036875">
    <property type="entry name" value="Znf_CCHC_sf"/>
</dbReference>
<evidence type="ECO:0000313" key="4">
    <source>
        <dbReference type="Proteomes" id="UP001231189"/>
    </source>
</evidence>
<feature type="domain" description="Tf2-1-like SH3-like" evidence="2">
    <location>
        <begin position="101"/>
        <end position="163"/>
    </location>
</feature>
<evidence type="ECO:0000259" key="2">
    <source>
        <dbReference type="Pfam" id="PF24626"/>
    </source>
</evidence>
<feature type="region of interest" description="Disordered" evidence="1">
    <location>
        <begin position="492"/>
        <end position="521"/>
    </location>
</feature>
<evidence type="ECO:0000313" key="3">
    <source>
        <dbReference type="EMBL" id="KAK1664698.1"/>
    </source>
</evidence>
<dbReference type="SUPFAM" id="SSF57756">
    <property type="entry name" value="Retrovirus zinc finger-like domains"/>
    <property type="match status" value="1"/>
</dbReference>
<evidence type="ECO:0000256" key="1">
    <source>
        <dbReference type="SAM" id="MobiDB-lite"/>
    </source>
</evidence>
<comment type="caution">
    <text evidence="3">The sequence shown here is derived from an EMBL/GenBank/DDBJ whole genome shotgun (WGS) entry which is preliminary data.</text>
</comment>
<dbReference type="GO" id="GO:0003676">
    <property type="term" value="F:nucleic acid binding"/>
    <property type="evidence" value="ECO:0007669"/>
    <property type="project" value="InterPro"/>
</dbReference>
<dbReference type="Gene3D" id="3.30.420.10">
    <property type="entry name" value="Ribonuclease H-like superfamily/Ribonuclease H"/>
    <property type="match status" value="1"/>
</dbReference>
<name>A0AAD8SWD0_LOLMU</name>
<sequence length="596" mass="68013">MIKKNLKEWEECLPHVEFAYNRAVHSTTELCPFEVVYGFKPITPLDLLPLPIHERVNMEASKRADFVKKIHVKTKELIEKKGKSNAARMNKKRKEMLFKPGDLVWVHFRKDRFPKLRKSKLKPRGAGPYKVLAKINDNAYSIDLPEDEFGVSNSFNVADLTPYDGEDLGAYEEETSIARGGEEQLDVKMDVKLDKELDMKISHEREGGAGGMREEKTTSVPVHTRYGIWNGVRILFGVSDGILYITRSSGMVRRIRFIYGKSHSKFGNGPVNLWKIMATPTINFNSFLEKEKLKNNGSNFTDWFRNLRIVLTAGQLLYVLDAPLGDPPAETATDEAKNVYLTRKNHYSTVQCAILYGLELELQKRFENHDPHDIISELKMIFETHAVVESYDASEKFFNCKMEEGSSVSEHVLKMSGHAKKLQDLGITIPNALGIHRVLQSLPPSYKNFVMNYNMQCMDKTLPELFSMLKTAEVEIKKEHQVLMVNKTTNFKKQGKPKEKGKFKKGGKKVPPPKKPKAGPKPDTMCYYCKEEAHWKRNCSKYLADLKSGNIKKKGISDIHVIDVYLTSNRSSAWVFDTGSVAHICNSKQELRINED</sequence>
<organism evidence="3 4">
    <name type="scientific">Lolium multiflorum</name>
    <name type="common">Italian ryegrass</name>
    <name type="synonym">Lolium perenne subsp. multiflorum</name>
    <dbReference type="NCBI Taxonomy" id="4521"/>
    <lineage>
        <taxon>Eukaryota</taxon>
        <taxon>Viridiplantae</taxon>
        <taxon>Streptophyta</taxon>
        <taxon>Embryophyta</taxon>
        <taxon>Tracheophyta</taxon>
        <taxon>Spermatophyta</taxon>
        <taxon>Magnoliopsida</taxon>
        <taxon>Liliopsida</taxon>
        <taxon>Poales</taxon>
        <taxon>Poaceae</taxon>
        <taxon>BOP clade</taxon>
        <taxon>Pooideae</taxon>
        <taxon>Poodae</taxon>
        <taxon>Poeae</taxon>
        <taxon>Poeae Chloroplast Group 2 (Poeae type)</taxon>
        <taxon>Loliodinae</taxon>
        <taxon>Loliinae</taxon>
        <taxon>Lolium</taxon>
    </lineage>
</organism>
<protein>
    <recommendedName>
        <fullName evidence="2">Tf2-1-like SH3-like domain-containing protein</fullName>
    </recommendedName>
</protein>
<reference evidence="3" key="1">
    <citation type="submission" date="2023-07" db="EMBL/GenBank/DDBJ databases">
        <title>A chromosome-level genome assembly of Lolium multiflorum.</title>
        <authorList>
            <person name="Chen Y."/>
            <person name="Copetti D."/>
            <person name="Kolliker R."/>
            <person name="Studer B."/>
        </authorList>
    </citation>
    <scope>NUCLEOTIDE SEQUENCE</scope>
    <source>
        <strain evidence="3">02402/16</strain>
        <tissue evidence="3">Leaf</tissue>
    </source>
</reference>
<accession>A0AAD8SWD0</accession>
<dbReference type="EMBL" id="JAUUTY010000003">
    <property type="protein sequence ID" value="KAK1664698.1"/>
    <property type="molecule type" value="Genomic_DNA"/>
</dbReference>
<dbReference type="GO" id="GO:0008270">
    <property type="term" value="F:zinc ion binding"/>
    <property type="evidence" value="ECO:0007669"/>
    <property type="project" value="InterPro"/>
</dbReference>
<keyword evidence="4" id="KW-1185">Reference proteome</keyword>
<dbReference type="PANTHER" id="PTHR35046:SF9">
    <property type="entry name" value="RNA-DIRECTED DNA POLYMERASE"/>
    <property type="match status" value="1"/>
</dbReference>
<gene>
    <name evidence="3" type="ORF">QYE76_052857</name>
</gene>
<feature type="compositionally biased region" description="Basic residues" evidence="1">
    <location>
        <begin position="493"/>
        <end position="518"/>
    </location>
</feature>
<proteinExistence type="predicted"/>
<dbReference type="InterPro" id="IPR056924">
    <property type="entry name" value="SH3_Tf2-1"/>
</dbReference>
<dbReference type="Pfam" id="PF14223">
    <property type="entry name" value="Retrotran_gag_2"/>
    <property type="match status" value="1"/>
</dbReference>
<dbReference type="PANTHER" id="PTHR35046">
    <property type="entry name" value="ZINC KNUCKLE (CCHC-TYPE) FAMILY PROTEIN"/>
    <property type="match status" value="1"/>
</dbReference>